<name>T2JZG5_CROWT</name>
<dbReference type="InterPro" id="IPR025463">
    <property type="entry name" value="DUF4314"/>
</dbReference>
<evidence type="ECO:0000259" key="1">
    <source>
        <dbReference type="Pfam" id="PF14192"/>
    </source>
</evidence>
<dbReference type="AlphaFoldDB" id="T2JZG5"/>
<dbReference type="RefSeq" id="WP_072065592.1">
    <property type="nucleotide sequence ID" value="NZ_CAQN01001219.1"/>
</dbReference>
<comment type="caution">
    <text evidence="2">The sequence shown here is derived from an EMBL/GenBank/DDBJ whole genome shotgun (WGS) entry which is preliminary data.</text>
</comment>
<evidence type="ECO:0000313" key="2">
    <source>
        <dbReference type="EMBL" id="CCQ70494.1"/>
    </source>
</evidence>
<evidence type="ECO:0000313" key="3">
    <source>
        <dbReference type="Proteomes" id="UP000018130"/>
    </source>
</evidence>
<dbReference type="Pfam" id="PF14192">
    <property type="entry name" value="DUF4314"/>
    <property type="match status" value="1"/>
</dbReference>
<dbReference type="Proteomes" id="UP000018130">
    <property type="component" value="Unassembled WGS sequence"/>
</dbReference>
<reference evidence="2 3" key="1">
    <citation type="submission" date="2013-01" db="EMBL/GenBank/DDBJ databases">
        <authorList>
            <person name="Bench S."/>
        </authorList>
    </citation>
    <scope>NUCLEOTIDE SEQUENCE [LARGE SCALE GENOMIC DNA]</scope>
    <source>
        <strain evidence="2 3">WH 0402</strain>
    </source>
</reference>
<organism evidence="2 3">
    <name type="scientific">Crocosphaera watsonii WH 0402</name>
    <dbReference type="NCBI Taxonomy" id="1284629"/>
    <lineage>
        <taxon>Bacteria</taxon>
        <taxon>Bacillati</taxon>
        <taxon>Cyanobacteriota</taxon>
        <taxon>Cyanophyceae</taxon>
        <taxon>Oscillatoriophycideae</taxon>
        <taxon>Chroococcales</taxon>
        <taxon>Aphanothecaceae</taxon>
        <taxon>Crocosphaera</taxon>
    </lineage>
</organism>
<gene>
    <name evidence="2" type="ORF">CWATWH0402_4976</name>
</gene>
<proteinExistence type="predicted"/>
<sequence>MDVKTIKEKYQTGTRIELINTDDTHTKLQSGERGTVDFVDDIGQIHIIWDCGSRLALIPGEDQFKKLKINFHLNFSFPKFKYQEAEKSVSF</sequence>
<accession>T2JZG5</accession>
<reference evidence="2 3" key="2">
    <citation type="submission" date="2013-09" db="EMBL/GenBank/DDBJ databases">
        <title>Whole genome comparison of six Crocosphaera watsonii strains with differing phenotypes.</title>
        <authorList>
            <person name="Bench S.R."/>
            <person name="Heller P."/>
            <person name="Frank I."/>
            <person name="Arciniega M."/>
            <person name="Shilova I.N."/>
            <person name="Zehr J.P."/>
        </authorList>
    </citation>
    <scope>NUCLEOTIDE SEQUENCE [LARGE SCALE GENOMIC DNA]</scope>
    <source>
        <strain evidence="2 3">WH 0402</strain>
    </source>
</reference>
<dbReference type="EMBL" id="CAQN01001219">
    <property type="protein sequence ID" value="CCQ70494.1"/>
    <property type="molecule type" value="Genomic_DNA"/>
</dbReference>
<protein>
    <recommendedName>
        <fullName evidence="1">DUF4314 domain-containing protein</fullName>
    </recommendedName>
</protein>
<feature type="domain" description="DUF4314" evidence="1">
    <location>
        <begin position="3"/>
        <end position="67"/>
    </location>
</feature>